<evidence type="ECO:0000313" key="2">
    <source>
        <dbReference type="Proteomes" id="UP000292886"/>
    </source>
</evidence>
<proteinExistence type="predicted"/>
<dbReference type="OrthoDB" id="2454247at2"/>
<dbReference type="Proteomes" id="UP000292886">
    <property type="component" value="Chromosome"/>
</dbReference>
<sequence length="69" mass="7582">MKRGNIMTEAKKLVLTFENDHGKSSLLTLVKFKEPVDAAKVKATIAVIAQSQIFVTKEGFHTYTTPAST</sequence>
<dbReference type="InterPro" id="IPR021321">
    <property type="entry name" value="DUF2922"/>
</dbReference>
<dbReference type="KEGG" id="wei:EQG49_02740"/>
<name>A0A4P6YS14_9LACO</name>
<protein>
    <submittedName>
        <fullName evidence="1">DUF2922 family protein</fullName>
    </submittedName>
</protein>
<organism evidence="1 2">
    <name type="scientific">Periweissella cryptocerci</name>
    <dbReference type="NCBI Taxonomy" id="2506420"/>
    <lineage>
        <taxon>Bacteria</taxon>
        <taxon>Bacillati</taxon>
        <taxon>Bacillota</taxon>
        <taxon>Bacilli</taxon>
        <taxon>Lactobacillales</taxon>
        <taxon>Lactobacillaceae</taxon>
        <taxon>Periweissella</taxon>
    </lineage>
</organism>
<gene>
    <name evidence="1" type="ORF">EQG49_02740</name>
</gene>
<accession>A0A4P6YS14</accession>
<keyword evidence="2" id="KW-1185">Reference proteome</keyword>
<dbReference type="EMBL" id="CP037940">
    <property type="protein sequence ID" value="QBO35459.1"/>
    <property type="molecule type" value="Genomic_DNA"/>
</dbReference>
<dbReference type="AlphaFoldDB" id="A0A4P6YS14"/>
<evidence type="ECO:0000313" key="1">
    <source>
        <dbReference type="EMBL" id="QBO35459.1"/>
    </source>
</evidence>
<reference evidence="2" key="1">
    <citation type="submission" date="2019-03" db="EMBL/GenBank/DDBJ databases">
        <title>Weissella sp. 26KH-42 Genome sequencing.</title>
        <authorList>
            <person name="Heo J."/>
            <person name="Kim S.-J."/>
            <person name="Kim J.-S."/>
            <person name="Hong S.-B."/>
            <person name="Kwon S.-W."/>
        </authorList>
    </citation>
    <scope>NUCLEOTIDE SEQUENCE [LARGE SCALE GENOMIC DNA]</scope>
    <source>
        <strain evidence="2">26KH-42</strain>
    </source>
</reference>
<dbReference type="Pfam" id="PF11148">
    <property type="entry name" value="DUF2922"/>
    <property type="match status" value="1"/>
</dbReference>